<dbReference type="EMBL" id="BDDD01002292">
    <property type="protein sequence ID" value="GAV80946.1"/>
    <property type="molecule type" value="Genomic_DNA"/>
</dbReference>
<dbReference type="Proteomes" id="UP000187406">
    <property type="component" value="Unassembled WGS sequence"/>
</dbReference>
<evidence type="ECO:0000313" key="2">
    <source>
        <dbReference type="Proteomes" id="UP000187406"/>
    </source>
</evidence>
<evidence type="ECO:0000313" key="1">
    <source>
        <dbReference type="EMBL" id="GAV80946.1"/>
    </source>
</evidence>
<protein>
    <submittedName>
        <fullName evidence="1">Uncharacterized protein</fullName>
    </submittedName>
</protein>
<name>A0A1Q3CL18_CEPFO</name>
<organism evidence="1 2">
    <name type="scientific">Cephalotus follicularis</name>
    <name type="common">Albany pitcher plant</name>
    <dbReference type="NCBI Taxonomy" id="3775"/>
    <lineage>
        <taxon>Eukaryota</taxon>
        <taxon>Viridiplantae</taxon>
        <taxon>Streptophyta</taxon>
        <taxon>Embryophyta</taxon>
        <taxon>Tracheophyta</taxon>
        <taxon>Spermatophyta</taxon>
        <taxon>Magnoliopsida</taxon>
        <taxon>eudicotyledons</taxon>
        <taxon>Gunneridae</taxon>
        <taxon>Pentapetalae</taxon>
        <taxon>rosids</taxon>
        <taxon>fabids</taxon>
        <taxon>Oxalidales</taxon>
        <taxon>Cephalotaceae</taxon>
        <taxon>Cephalotus</taxon>
    </lineage>
</organism>
<dbReference type="InParanoid" id="A0A1Q3CL18"/>
<keyword evidence="2" id="KW-1185">Reference proteome</keyword>
<dbReference type="OrthoDB" id="1740797at2759"/>
<comment type="caution">
    <text evidence="1">The sequence shown here is derived from an EMBL/GenBank/DDBJ whole genome shotgun (WGS) entry which is preliminary data.</text>
</comment>
<proteinExistence type="predicted"/>
<sequence>MEEDQAEVKAYRALRDYVVPSINGATSSILRTPIQANNFEIKPSIIQMIQQSVQLGGLPNDDLNIHITNFLEICDTFKPNGVSDDAIKLRLFPFSLKRVVKLTSSWYHHYL</sequence>
<reference evidence="2" key="1">
    <citation type="submission" date="2016-04" db="EMBL/GenBank/DDBJ databases">
        <title>Cephalotus genome sequencing.</title>
        <authorList>
            <person name="Fukushima K."/>
            <person name="Hasebe M."/>
            <person name="Fang X."/>
        </authorList>
    </citation>
    <scope>NUCLEOTIDE SEQUENCE [LARGE SCALE GENOMIC DNA]</scope>
    <source>
        <strain evidence="2">cv. St1</strain>
    </source>
</reference>
<gene>
    <name evidence="1" type="ORF">CFOL_v3_24405</name>
</gene>
<dbReference type="AlphaFoldDB" id="A0A1Q3CL18"/>
<accession>A0A1Q3CL18</accession>